<dbReference type="Proteomes" id="UP001596190">
    <property type="component" value="Unassembled WGS sequence"/>
</dbReference>
<gene>
    <name evidence="2" type="ORF">ACFP1H_09565</name>
</gene>
<comment type="caution">
    <text evidence="2">The sequence shown here is derived from an EMBL/GenBank/DDBJ whole genome shotgun (WGS) entry which is preliminary data.</text>
</comment>
<evidence type="ECO:0008006" key="4">
    <source>
        <dbReference type="Google" id="ProtNLM"/>
    </source>
</evidence>
<sequence>MDIYTATNFFKYQHTILETLDKTKQPIEIITIQAKENSANKGYVLMPKEEYQQLTTVQDEQLHQAESDIRRYALTHDPKAPVNNDEMEKWLTED</sequence>
<protein>
    <recommendedName>
        <fullName evidence="4">Antitoxin</fullName>
    </recommendedName>
</protein>
<evidence type="ECO:0000313" key="3">
    <source>
        <dbReference type="Proteomes" id="UP001596190"/>
    </source>
</evidence>
<keyword evidence="3" id="KW-1185">Reference proteome</keyword>
<accession>A0ABW1TBU3</accession>
<dbReference type="EMBL" id="JBHSSA010000101">
    <property type="protein sequence ID" value="MFC6254823.1"/>
    <property type="molecule type" value="Genomic_DNA"/>
</dbReference>
<dbReference type="RefSeq" id="WP_171001279.1">
    <property type="nucleotide sequence ID" value="NZ_BJDO01000055.1"/>
</dbReference>
<reference evidence="3" key="1">
    <citation type="journal article" date="2019" name="Int. J. Syst. Evol. Microbiol.">
        <title>The Global Catalogue of Microorganisms (GCM) 10K type strain sequencing project: providing services to taxonomists for standard genome sequencing and annotation.</title>
        <authorList>
            <consortium name="The Broad Institute Genomics Platform"/>
            <consortium name="The Broad Institute Genome Sequencing Center for Infectious Disease"/>
            <person name="Wu L."/>
            <person name="Ma J."/>
        </authorList>
    </citation>
    <scope>NUCLEOTIDE SEQUENCE [LARGE SCALE GENOMIC DNA]</scope>
    <source>
        <strain evidence="3">CCM 8950</strain>
    </source>
</reference>
<evidence type="ECO:0000256" key="1">
    <source>
        <dbReference type="SAM" id="MobiDB-lite"/>
    </source>
</evidence>
<organism evidence="2 3">
    <name type="scientific">Secundilactobacillus hailunensis</name>
    <dbReference type="NCBI Taxonomy" id="2559923"/>
    <lineage>
        <taxon>Bacteria</taxon>
        <taxon>Bacillati</taxon>
        <taxon>Bacillota</taxon>
        <taxon>Bacilli</taxon>
        <taxon>Lactobacillales</taxon>
        <taxon>Lactobacillaceae</taxon>
        <taxon>Secundilactobacillus</taxon>
    </lineage>
</organism>
<proteinExistence type="predicted"/>
<feature type="region of interest" description="Disordered" evidence="1">
    <location>
        <begin position="75"/>
        <end position="94"/>
    </location>
</feature>
<evidence type="ECO:0000313" key="2">
    <source>
        <dbReference type="EMBL" id="MFC6254823.1"/>
    </source>
</evidence>
<name>A0ABW1TBU3_9LACO</name>